<dbReference type="EMBL" id="PNCI01000086">
    <property type="protein sequence ID" value="TMP23746.1"/>
    <property type="molecule type" value="Genomic_DNA"/>
</dbReference>
<evidence type="ECO:0000256" key="6">
    <source>
        <dbReference type="ARBA" id="ARBA00023118"/>
    </source>
</evidence>
<evidence type="ECO:0000256" key="1">
    <source>
        <dbReference type="ARBA" id="ARBA00004236"/>
    </source>
</evidence>
<dbReference type="GO" id="GO:0005886">
    <property type="term" value="C:plasma membrane"/>
    <property type="evidence" value="ECO:0007669"/>
    <property type="project" value="UniProtKB-SubCell"/>
</dbReference>
<protein>
    <recommendedName>
        <fullName evidence="9">Pycsar effector protein domain-containing protein</fullName>
    </recommendedName>
</protein>
<reference evidence="10 11" key="1">
    <citation type="submission" date="2018-01" db="EMBL/GenBank/DDBJ databases">
        <authorList>
            <person name="Paulsen S."/>
            <person name="Gram L.K."/>
        </authorList>
    </citation>
    <scope>NUCLEOTIDE SEQUENCE [LARGE SCALE GENOMIC DNA]</scope>
    <source>
        <strain evidence="10 11">S2676</strain>
    </source>
</reference>
<dbReference type="GO" id="GO:0051607">
    <property type="term" value="P:defense response to virus"/>
    <property type="evidence" value="ECO:0007669"/>
    <property type="project" value="UniProtKB-KW"/>
</dbReference>
<name>A0A5S3WGY6_9GAMM</name>
<evidence type="ECO:0000313" key="10">
    <source>
        <dbReference type="EMBL" id="TMP23746.1"/>
    </source>
</evidence>
<dbReference type="InterPro" id="IPR043760">
    <property type="entry name" value="PycTM_dom"/>
</dbReference>
<reference evidence="11" key="2">
    <citation type="submission" date="2019-06" db="EMBL/GenBank/DDBJ databases">
        <title>Co-occurence of chitin degradation, pigmentation and bioactivity in marine Pseudoalteromonas.</title>
        <authorList>
            <person name="Sonnenschein E.C."/>
            <person name="Bech P.K."/>
        </authorList>
    </citation>
    <scope>NUCLEOTIDE SEQUENCE [LARGE SCALE GENOMIC DNA]</scope>
    <source>
        <strain evidence="11">S2676</strain>
    </source>
</reference>
<dbReference type="AlphaFoldDB" id="A0A5S3WGY6"/>
<accession>A0A5S3WGY6</accession>
<dbReference type="GO" id="GO:0000166">
    <property type="term" value="F:nucleotide binding"/>
    <property type="evidence" value="ECO:0007669"/>
    <property type="project" value="UniProtKB-KW"/>
</dbReference>
<evidence type="ECO:0000313" key="11">
    <source>
        <dbReference type="Proteomes" id="UP000310249"/>
    </source>
</evidence>
<feature type="domain" description="Pycsar effector protein" evidence="9">
    <location>
        <begin position="19"/>
        <end position="177"/>
    </location>
</feature>
<feature type="transmembrane region" description="Helical" evidence="8">
    <location>
        <begin position="33"/>
        <end position="53"/>
    </location>
</feature>
<evidence type="ECO:0000256" key="7">
    <source>
        <dbReference type="ARBA" id="ARBA00023136"/>
    </source>
</evidence>
<dbReference type="Pfam" id="PF18967">
    <property type="entry name" value="PycTM"/>
    <property type="match status" value="1"/>
</dbReference>
<gene>
    <name evidence="10" type="ORF">CWB99_23075</name>
</gene>
<evidence type="ECO:0000256" key="8">
    <source>
        <dbReference type="SAM" id="Phobius"/>
    </source>
</evidence>
<proteinExistence type="predicted"/>
<dbReference type="RefSeq" id="WP_138553618.1">
    <property type="nucleotide sequence ID" value="NZ_PNCH01000084.1"/>
</dbReference>
<evidence type="ECO:0000256" key="5">
    <source>
        <dbReference type="ARBA" id="ARBA00022989"/>
    </source>
</evidence>
<keyword evidence="4" id="KW-0547">Nucleotide-binding</keyword>
<sequence>MEKNLENKKNKSEPDKSDLWDILKRYDSYISTINFKSGLLTTFNMGVFAGVLLKSGELLNVTGAYIYLIPLNLIIIATLCLLGVFFVIQSITPRLSKENSLSVKSVIYFGAVSENSSSQEYANAFNDINEKELTDDLSEQVYEVAKITKSKFELIGKASSFTKCNLCALFVLSVLVVGESAGVKLCLN</sequence>
<keyword evidence="5 8" id="KW-1133">Transmembrane helix</keyword>
<comment type="caution">
    <text evidence="10">The sequence shown here is derived from an EMBL/GenBank/DDBJ whole genome shotgun (WGS) entry which is preliminary data.</text>
</comment>
<organism evidence="10 11">
    <name type="scientific">Pseudoalteromonas rubra</name>
    <dbReference type="NCBI Taxonomy" id="43658"/>
    <lineage>
        <taxon>Bacteria</taxon>
        <taxon>Pseudomonadati</taxon>
        <taxon>Pseudomonadota</taxon>
        <taxon>Gammaproteobacteria</taxon>
        <taxon>Alteromonadales</taxon>
        <taxon>Pseudoalteromonadaceae</taxon>
        <taxon>Pseudoalteromonas</taxon>
    </lineage>
</organism>
<evidence type="ECO:0000259" key="9">
    <source>
        <dbReference type="Pfam" id="PF18967"/>
    </source>
</evidence>
<feature type="transmembrane region" description="Helical" evidence="8">
    <location>
        <begin position="65"/>
        <end position="88"/>
    </location>
</feature>
<evidence type="ECO:0000256" key="4">
    <source>
        <dbReference type="ARBA" id="ARBA00022741"/>
    </source>
</evidence>
<comment type="subcellular location">
    <subcellularLocation>
        <location evidence="1">Cell membrane</location>
    </subcellularLocation>
</comment>
<keyword evidence="7 8" id="KW-0472">Membrane</keyword>
<keyword evidence="3 8" id="KW-0812">Transmembrane</keyword>
<evidence type="ECO:0000256" key="3">
    <source>
        <dbReference type="ARBA" id="ARBA00022692"/>
    </source>
</evidence>
<keyword evidence="6" id="KW-0051">Antiviral defense</keyword>
<dbReference type="OrthoDB" id="6402656at2"/>
<keyword evidence="2" id="KW-1003">Cell membrane</keyword>
<dbReference type="Proteomes" id="UP000310249">
    <property type="component" value="Unassembled WGS sequence"/>
</dbReference>
<evidence type="ECO:0000256" key="2">
    <source>
        <dbReference type="ARBA" id="ARBA00022475"/>
    </source>
</evidence>